<dbReference type="InterPro" id="IPR029063">
    <property type="entry name" value="SAM-dependent_MTases_sf"/>
</dbReference>
<feature type="compositionally biased region" description="Gly residues" evidence="2">
    <location>
        <begin position="25"/>
        <end position="38"/>
    </location>
</feature>
<keyword evidence="1" id="KW-0620">Polyamine biosynthesis</keyword>
<dbReference type="PANTHER" id="PTHR43317:SF1">
    <property type="entry name" value="THERMOSPERMINE SYNTHASE ACAULIS5"/>
    <property type="match status" value="1"/>
</dbReference>
<dbReference type="NCBIfam" id="NF037959">
    <property type="entry name" value="MFS_SpdSyn"/>
    <property type="match status" value="1"/>
</dbReference>
<dbReference type="SUPFAM" id="SSF53335">
    <property type="entry name" value="S-adenosyl-L-methionine-dependent methyltransferases"/>
    <property type="match status" value="1"/>
</dbReference>
<dbReference type="EMBL" id="UARK01000032">
    <property type="protein sequence ID" value="SPW31875.1"/>
    <property type="molecule type" value="Genomic_DNA"/>
</dbReference>
<gene>
    <name evidence="3" type="primary">speE_2</name>
    <name evidence="3" type="ORF">NCTC10254_02270</name>
</gene>
<evidence type="ECO:0000256" key="1">
    <source>
        <dbReference type="ARBA" id="ARBA00023115"/>
    </source>
</evidence>
<evidence type="ECO:0000313" key="4">
    <source>
        <dbReference type="Proteomes" id="UP000249886"/>
    </source>
</evidence>
<evidence type="ECO:0000256" key="2">
    <source>
        <dbReference type="SAM" id="MobiDB-lite"/>
    </source>
</evidence>
<dbReference type="AlphaFoldDB" id="A0A8B4HA34"/>
<reference evidence="3 4" key="1">
    <citation type="submission" date="2018-06" db="EMBL/GenBank/DDBJ databases">
        <authorList>
            <consortium name="Pathogen Informatics"/>
            <person name="Doyle S."/>
        </authorList>
    </citation>
    <scope>NUCLEOTIDE SEQUENCE [LARGE SCALE GENOMIC DNA]</scope>
    <source>
        <strain evidence="3 4">NCTC10254</strain>
    </source>
</reference>
<organism evidence="3 4">
    <name type="scientific">Corynebacterium matruchotii</name>
    <dbReference type="NCBI Taxonomy" id="43768"/>
    <lineage>
        <taxon>Bacteria</taxon>
        <taxon>Bacillati</taxon>
        <taxon>Actinomycetota</taxon>
        <taxon>Actinomycetes</taxon>
        <taxon>Mycobacteriales</taxon>
        <taxon>Corynebacteriaceae</taxon>
        <taxon>Corynebacterium</taxon>
    </lineage>
</organism>
<protein>
    <submittedName>
        <fullName evidence="3">Spermidine synthase</fullName>
    </submittedName>
</protein>
<dbReference type="Proteomes" id="UP000249886">
    <property type="component" value="Unassembled WGS sequence"/>
</dbReference>
<dbReference type="CDD" id="cd02440">
    <property type="entry name" value="AdoMet_MTases"/>
    <property type="match status" value="1"/>
</dbReference>
<evidence type="ECO:0000313" key="3">
    <source>
        <dbReference type="EMBL" id="SPW31875.1"/>
    </source>
</evidence>
<comment type="caution">
    <text evidence="3">The sequence shown here is derived from an EMBL/GenBank/DDBJ whole genome shotgun (WGS) entry which is preliminary data.</text>
</comment>
<accession>A0A8B4HA34</accession>
<dbReference type="Gene3D" id="3.40.50.150">
    <property type="entry name" value="Vaccinia Virus protein VP39"/>
    <property type="match status" value="1"/>
</dbReference>
<feature type="region of interest" description="Disordered" evidence="2">
    <location>
        <begin position="1"/>
        <end position="41"/>
    </location>
</feature>
<sequence length="320" mass="34123">MGRKRRNANTGSNSSRAGSIPGASVGTGRGASRGGGSVAGPVAGRYVTSTGEVELRPDPYVADGWEVFVNGVPSSHISADPLRLEYEYMRWIAAGCEAVIDSRLDASRLRVTHLGGGACSLARYFAARYPSARQTVVEIDAELARLVREWFDLPRAPRLKIRVGDARAVADGFRPGSRDVVIRDVFVGAVTPRPVTTMEFLAAVRRGLGPSGLYVANCGDHADLRLARSELRTMATVFARVGVIADPPMLKGRRYGNIVLLASDGGLPVMGDGVSAQLTKQLLAGAVPAQYRDDAWTRAFMAAGGRVRYDDPGVGLCHEL</sequence>
<feature type="compositionally biased region" description="Polar residues" evidence="2">
    <location>
        <begin position="8"/>
        <end position="17"/>
    </location>
</feature>
<dbReference type="GO" id="GO:0006596">
    <property type="term" value="P:polyamine biosynthetic process"/>
    <property type="evidence" value="ECO:0007669"/>
    <property type="project" value="UniProtKB-KW"/>
</dbReference>
<proteinExistence type="predicted"/>
<name>A0A8B4HA34_9CORY</name>
<dbReference type="PANTHER" id="PTHR43317">
    <property type="entry name" value="THERMOSPERMINE SYNTHASE ACAULIS5"/>
    <property type="match status" value="1"/>
</dbReference>